<dbReference type="InterPro" id="IPR025110">
    <property type="entry name" value="AMP-bd_C"/>
</dbReference>
<dbReference type="Proteomes" id="UP000617979">
    <property type="component" value="Unassembled WGS sequence"/>
</dbReference>
<evidence type="ECO:0000259" key="3">
    <source>
        <dbReference type="Pfam" id="PF00501"/>
    </source>
</evidence>
<dbReference type="Gene3D" id="3.40.50.12780">
    <property type="entry name" value="N-terminal domain of ligase-like"/>
    <property type="match status" value="1"/>
</dbReference>
<evidence type="ECO:0000313" key="5">
    <source>
        <dbReference type="EMBL" id="GGA48417.1"/>
    </source>
</evidence>
<dbReference type="InterPro" id="IPR042099">
    <property type="entry name" value="ANL_N_sf"/>
</dbReference>
<keyword evidence="2 5" id="KW-0436">Ligase</keyword>
<dbReference type="PANTHER" id="PTHR43201">
    <property type="entry name" value="ACYL-COA SYNTHETASE"/>
    <property type="match status" value="1"/>
</dbReference>
<dbReference type="PANTHER" id="PTHR43201:SF5">
    <property type="entry name" value="MEDIUM-CHAIN ACYL-COA LIGASE ACSF2, MITOCHONDRIAL"/>
    <property type="match status" value="1"/>
</dbReference>
<dbReference type="RefSeq" id="WP_188432579.1">
    <property type="nucleotide sequence ID" value="NZ_BMEX01000007.1"/>
</dbReference>
<evidence type="ECO:0000256" key="1">
    <source>
        <dbReference type="ARBA" id="ARBA00006432"/>
    </source>
</evidence>
<protein>
    <submittedName>
        <fullName evidence="5">Acyl--CoA ligase</fullName>
    </submittedName>
</protein>
<dbReference type="Pfam" id="PF13193">
    <property type="entry name" value="AMP-binding_C"/>
    <property type="match status" value="1"/>
</dbReference>
<feature type="domain" description="AMP-dependent synthetase/ligase" evidence="3">
    <location>
        <begin position="10"/>
        <end position="366"/>
    </location>
</feature>
<organism evidence="5 6">
    <name type="scientific">Kroppenstedtia guangzhouensis</name>
    <dbReference type="NCBI Taxonomy" id="1274356"/>
    <lineage>
        <taxon>Bacteria</taxon>
        <taxon>Bacillati</taxon>
        <taxon>Bacillota</taxon>
        <taxon>Bacilli</taxon>
        <taxon>Bacillales</taxon>
        <taxon>Thermoactinomycetaceae</taxon>
        <taxon>Kroppenstedtia</taxon>
    </lineage>
</organism>
<dbReference type="Pfam" id="PF00501">
    <property type="entry name" value="AMP-binding"/>
    <property type="match status" value="1"/>
</dbReference>
<name>A0ABQ1GQH1_9BACL</name>
<gene>
    <name evidence="5" type="ORF">GCM10007416_21960</name>
</gene>
<keyword evidence="6" id="KW-1185">Reference proteome</keyword>
<dbReference type="InterPro" id="IPR020845">
    <property type="entry name" value="AMP-binding_CS"/>
</dbReference>
<dbReference type="InterPro" id="IPR045851">
    <property type="entry name" value="AMP-bd_C_sf"/>
</dbReference>
<reference evidence="6" key="1">
    <citation type="journal article" date="2019" name="Int. J. Syst. Evol. Microbiol.">
        <title>The Global Catalogue of Microorganisms (GCM) 10K type strain sequencing project: providing services to taxonomists for standard genome sequencing and annotation.</title>
        <authorList>
            <consortium name="The Broad Institute Genomics Platform"/>
            <consortium name="The Broad Institute Genome Sequencing Center for Infectious Disease"/>
            <person name="Wu L."/>
            <person name="Ma J."/>
        </authorList>
    </citation>
    <scope>NUCLEOTIDE SEQUENCE [LARGE SCALE GENOMIC DNA]</scope>
    <source>
        <strain evidence="6">CGMCC 1.12404</strain>
    </source>
</reference>
<accession>A0ABQ1GQH1</accession>
<dbReference type="Gene3D" id="3.30.300.30">
    <property type="match status" value="1"/>
</dbReference>
<evidence type="ECO:0000259" key="4">
    <source>
        <dbReference type="Pfam" id="PF13193"/>
    </source>
</evidence>
<dbReference type="GO" id="GO:0016874">
    <property type="term" value="F:ligase activity"/>
    <property type="evidence" value="ECO:0007669"/>
    <property type="project" value="UniProtKB-KW"/>
</dbReference>
<evidence type="ECO:0000256" key="2">
    <source>
        <dbReference type="ARBA" id="ARBA00022598"/>
    </source>
</evidence>
<comment type="caution">
    <text evidence="5">The sequence shown here is derived from an EMBL/GenBank/DDBJ whole genome shotgun (WGS) entry which is preliminary data.</text>
</comment>
<dbReference type="InterPro" id="IPR000873">
    <property type="entry name" value="AMP-dep_synth/lig_dom"/>
</dbReference>
<dbReference type="PROSITE" id="PS00455">
    <property type="entry name" value="AMP_BINDING"/>
    <property type="match status" value="1"/>
</dbReference>
<feature type="domain" description="AMP-binding enzyme C-terminal" evidence="4">
    <location>
        <begin position="417"/>
        <end position="491"/>
    </location>
</feature>
<dbReference type="EMBL" id="BMEX01000007">
    <property type="protein sequence ID" value="GGA48417.1"/>
    <property type="molecule type" value="Genomic_DNA"/>
</dbReference>
<evidence type="ECO:0000313" key="6">
    <source>
        <dbReference type="Proteomes" id="UP000617979"/>
    </source>
</evidence>
<sequence>MTVTMGAILRNRANLSPEMDAVVTPKNRYNYRTFNQRVNQLAHFLLAQNVKKGDRVAVLCGTDHYFPTVFFATAKIGAMVVPLNYRLNASELEWIIRDCTPKALFYDGEFSPLVSGLEGLSFLNLMIQTSFDGEIHPQYGEVFREYPVTEPEVDVWGEDSCLLLYTSGTTGKPKGVISTHQNLFASAMATVHPLSVQEKDRLLVPTPLFHVSGIFAITTASLMGYTLILMPQFHPVHIWDLAEQEGATQMAAVPMMMKLMLAALWEEERDVGTLRTIITGGSDVPVELIQQYDALGFSITNVYGASEFTGIAAYWNSGMGLDKMDSVGKSLLADIRIVNPDTGEPVPTGEVGEIICRGMQVFQGYWNNEQETKKVLRDGWYYTGDAGKFDEEGYLYVVDRYKDVILVDAGENVYPAEVERVIRQLEGISEVAVVGVKDKLWGELPWAYVVLEEGSTLTENVILSHVHQELAPYKLSQVRFIEKLPKNGFGKVQKFKLREHANEEKKKEEEQSQV</sequence>
<proteinExistence type="inferred from homology"/>
<comment type="similarity">
    <text evidence="1">Belongs to the ATP-dependent AMP-binding enzyme family.</text>
</comment>
<dbReference type="SUPFAM" id="SSF56801">
    <property type="entry name" value="Acetyl-CoA synthetase-like"/>
    <property type="match status" value="1"/>
</dbReference>